<feature type="chain" id="PRO_5041953521" evidence="1">
    <location>
        <begin position="31"/>
        <end position="143"/>
    </location>
</feature>
<evidence type="ECO:0000256" key="1">
    <source>
        <dbReference type="SAM" id="SignalP"/>
    </source>
</evidence>
<evidence type="ECO:0000313" key="2">
    <source>
        <dbReference type="EMBL" id="KAK3242680.1"/>
    </source>
</evidence>
<evidence type="ECO:0000313" key="3">
    <source>
        <dbReference type="Proteomes" id="UP001190700"/>
    </source>
</evidence>
<sequence length="143" mass="15714">MAVRRSLTLAPVKFACVICLSIALVPPGRAEGLECCEAGQYDPEQFKAFSLQQVALRARPTNNHTCPTGYHCVSCAMTYYSSAFSNSSLDDLKSTGYILPVAECANYGFSCPLWQEISDRLGKKYLPDIPGLARFQPMETSFV</sequence>
<dbReference type="EMBL" id="LGRX02033136">
    <property type="protein sequence ID" value="KAK3242680.1"/>
    <property type="molecule type" value="Genomic_DNA"/>
</dbReference>
<comment type="caution">
    <text evidence="2">The sequence shown here is derived from an EMBL/GenBank/DDBJ whole genome shotgun (WGS) entry which is preliminary data.</text>
</comment>
<protein>
    <submittedName>
        <fullName evidence="2">Uncharacterized protein</fullName>
    </submittedName>
</protein>
<dbReference type="Proteomes" id="UP001190700">
    <property type="component" value="Unassembled WGS sequence"/>
</dbReference>
<keyword evidence="3" id="KW-1185">Reference proteome</keyword>
<accession>A0AAE0EXI6</accession>
<dbReference type="AlphaFoldDB" id="A0AAE0EXI6"/>
<keyword evidence="1" id="KW-0732">Signal</keyword>
<name>A0AAE0EXI6_9CHLO</name>
<feature type="signal peptide" evidence="1">
    <location>
        <begin position="1"/>
        <end position="30"/>
    </location>
</feature>
<gene>
    <name evidence="2" type="ORF">CYMTET_47638</name>
</gene>
<organism evidence="2 3">
    <name type="scientific">Cymbomonas tetramitiformis</name>
    <dbReference type="NCBI Taxonomy" id="36881"/>
    <lineage>
        <taxon>Eukaryota</taxon>
        <taxon>Viridiplantae</taxon>
        <taxon>Chlorophyta</taxon>
        <taxon>Pyramimonadophyceae</taxon>
        <taxon>Pyramimonadales</taxon>
        <taxon>Pyramimonadaceae</taxon>
        <taxon>Cymbomonas</taxon>
    </lineage>
</organism>
<reference evidence="2 3" key="1">
    <citation type="journal article" date="2015" name="Genome Biol. Evol.">
        <title>Comparative Genomics of a Bacterivorous Green Alga Reveals Evolutionary Causalities and Consequences of Phago-Mixotrophic Mode of Nutrition.</title>
        <authorList>
            <person name="Burns J.A."/>
            <person name="Paasch A."/>
            <person name="Narechania A."/>
            <person name="Kim E."/>
        </authorList>
    </citation>
    <scope>NUCLEOTIDE SEQUENCE [LARGE SCALE GENOMIC DNA]</scope>
    <source>
        <strain evidence="2 3">PLY_AMNH</strain>
    </source>
</reference>
<proteinExistence type="predicted"/>